<comment type="similarity">
    <text evidence="1">Belongs to the 1-acyl-sn-glycerol-3-phosphate acyltransferase family.</text>
</comment>
<dbReference type="Pfam" id="PF01553">
    <property type="entry name" value="Acyltransferase"/>
    <property type="match status" value="1"/>
</dbReference>
<evidence type="ECO:0000256" key="1">
    <source>
        <dbReference type="ARBA" id="ARBA00008655"/>
    </source>
</evidence>
<organism evidence="5">
    <name type="scientific">hydrothermal vent metagenome</name>
    <dbReference type="NCBI Taxonomy" id="652676"/>
    <lineage>
        <taxon>unclassified sequences</taxon>
        <taxon>metagenomes</taxon>
        <taxon>ecological metagenomes</taxon>
    </lineage>
</organism>
<sequence length="229" mass="26597">MSFHKIRLAIYSLFLTNFFGLKLRKVRKKLEKKSMRIDYSETLLKRLKIDIEVINREKIPQDGQYLLVSNHRGILDPLVVEIALKESSIFGLWIAKKELYNSLFFGLFVRNSGGILLDRESSQMSGFFSDIKRAVKEDNSSIFIFPEGTRNKGEDNLLEFKEGARIIALKNRLPILPVYIKTHTDKALGNSLNDKNIEQTLRIVIGDLIDYRKKGDLEKLYRETFDDLH</sequence>
<dbReference type="SMART" id="SM00563">
    <property type="entry name" value="PlsC"/>
    <property type="match status" value="1"/>
</dbReference>
<evidence type="ECO:0000313" key="5">
    <source>
        <dbReference type="EMBL" id="SFV65897.1"/>
    </source>
</evidence>
<evidence type="ECO:0000256" key="3">
    <source>
        <dbReference type="ARBA" id="ARBA00023315"/>
    </source>
</evidence>
<evidence type="ECO:0000256" key="2">
    <source>
        <dbReference type="ARBA" id="ARBA00022679"/>
    </source>
</evidence>
<name>A0A1W1CJL8_9ZZZZ</name>
<dbReference type="InterPro" id="IPR004552">
    <property type="entry name" value="AGP_acyltrans"/>
</dbReference>
<dbReference type="EC" id="2.3.1.51" evidence="5"/>
<dbReference type="PANTHER" id="PTHR10434:SF40">
    <property type="entry name" value="1-ACYL-SN-GLYCEROL-3-PHOSPHATE ACYLTRANSFERASE"/>
    <property type="match status" value="1"/>
</dbReference>
<proteinExistence type="inferred from homology"/>
<dbReference type="InterPro" id="IPR002123">
    <property type="entry name" value="Plipid/glycerol_acylTrfase"/>
</dbReference>
<dbReference type="EMBL" id="FPHE01000148">
    <property type="protein sequence ID" value="SFV65897.1"/>
    <property type="molecule type" value="Genomic_DNA"/>
</dbReference>
<dbReference type="PANTHER" id="PTHR10434">
    <property type="entry name" value="1-ACYL-SN-GLYCEROL-3-PHOSPHATE ACYLTRANSFERASE"/>
    <property type="match status" value="1"/>
</dbReference>
<accession>A0A1W1CJL8</accession>
<dbReference type="NCBIfam" id="TIGR00530">
    <property type="entry name" value="AGP_acyltrn"/>
    <property type="match status" value="1"/>
</dbReference>
<keyword evidence="3 5" id="KW-0012">Acyltransferase</keyword>
<dbReference type="GO" id="GO:0016020">
    <property type="term" value="C:membrane"/>
    <property type="evidence" value="ECO:0007669"/>
    <property type="project" value="InterPro"/>
</dbReference>
<dbReference type="GO" id="GO:0003841">
    <property type="term" value="F:1-acylglycerol-3-phosphate O-acyltransferase activity"/>
    <property type="evidence" value="ECO:0007669"/>
    <property type="project" value="UniProtKB-EC"/>
</dbReference>
<dbReference type="CDD" id="cd07989">
    <property type="entry name" value="LPLAT_AGPAT-like"/>
    <property type="match status" value="1"/>
</dbReference>
<dbReference type="SUPFAM" id="SSF69593">
    <property type="entry name" value="Glycerol-3-phosphate (1)-acyltransferase"/>
    <property type="match status" value="1"/>
</dbReference>
<reference evidence="5" key="1">
    <citation type="submission" date="2016-10" db="EMBL/GenBank/DDBJ databases">
        <authorList>
            <person name="de Groot N.N."/>
        </authorList>
    </citation>
    <scope>NUCLEOTIDE SEQUENCE</scope>
</reference>
<gene>
    <name evidence="5" type="ORF">MNB_SV-12-842</name>
</gene>
<evidence type="ECO:0000259" key="4">
    <source>
        <dbReference type="SMART" id="SM00563"/>
    </source>
</evidence>
<feature type="domain" description="Phospholipid/glycerol acyltransferase" evidence="4">
    <location>
        <begin position="65"/>
        <end position="183"/>
    </location>
</feature>
<keyword evidence="2 5" id="KW-0808">Transferase</keyword>
<dbReference type="GO" id="GO:0006654">
    <property type="term" value="P:phosphatidic acid biosynthetic process"/>
    <property type="evidence" value="ECO:0007669"/>
    <property type="project" value="TreeGrafter"/>
</dbReference>
<dbReference type="AlphaFoldDB" id="A0A1W1CJL8"/>
<protein>
    <submittedName>
        <fullName evidence="5">1-acyl-sn-glycerol-3-phosphate acyltransferase</fullName>
        <ecNumber evidence="5">2.3.1.51</ecNumber>
    </submittedName>
</protein>